<evidence type="ECO:0000313" key="3">
    <source>
        <dbReference type="EMBL" id="STI80672.1"/>
    </source>
</evidence>
<dbReference type="PANTHER" id="PTHR10099:SF1">
    <property type="entry name" value="PHOSPHORIBOSYLFORMYLGLYCINAMIDINE SYNTHASE"/>
    <property type="match status" value="1"/>
</dbReference>
<reference evidence="3 4" key="1">
    <citation type="submission" date="2018-06" db="EMBL/GenBank/DDBJ databases">
        <authorList>
            <consortium name="Pathogen Informatics"/>
            <person name="Doyle S."/>
        </authorList>
    </citation>
    <scope>NUCLEOTIDE SEQUENCE [LARGE SCALE GENOMIC DNA]</scope>
    <source>
        <strain evidence="3 4">NCTC8985</strain>
    </source>
</reference>
<keyword evidence="3" id="KW-0436">Ligase</keyword>
<dbReference type="GO" id="GO:0005737">
    <property type="term" value="C:cytoplasm"/>
    <property type="evidence" value="ECO:0007669"/>
    <property type="project" value="TreeGrafter"/>
</dbReference>
<sequence length="224" mass="23902">MAAAGHPGEDAGLYEAVKAVGEELCPALGLTIPVGKDSMSMKTRWQEGNEEREMTSPLSLVISAFARVEDVRHTITPQLSTEDNALLLIDLGKGNNALGATALAQVYRQLGDKPADVRDVAQLKGFYDAIQALVAQRKLLAYHDRSDGGLLVTLAEMAFAGHCGIDADIATLGDDRLAALFNEELGAVIQVRAADREAVESVLAQHGLLIVSIMLGRRFPVTVL</sequence>
<name>A0A376TU02_ECOLX</name>
<organism evidence="3 4">
    <name type="scientific">Escherichia coli</name>
    <dbReference type="NCBI Taxonomy" id="562"/>
    <lineage>
        <taxon>Bacteria</taxon>
        <taxon>Pseudomonadati</taxon>
        <taxon>Pseudomonadota</taxon>
        <taxon>Gammaproteobacteria</taxon>
        <taxon>Enterobacterales</taxon>
        <taxon>Enterobacteriaceae</taxon>
        <taxon>Escherichia</taxon>
    </lineage>
</organism>
<dbReference type="InterPro" id="IPR055181">
    <property type="entry name" value="FGAR-AT_PurM_N-like"/>
</dbReference>
<feature type="domain" description="FGAR-AT PurM N-terminal-like" evidence="2">
    <location>
        <begin position="1"/>
        <end position="67"/>
    </location>
</feature>
<dbReference type="InterPro" id="IPR036676">
    <property type="entry name" value="PurM-like_C_sf"/>
</dbReference>
<dbReference type="Proteomes" id="UP000254405">
    <property type="component" value="Unassembled WGS sequence"/>
</dbReference>
<dbReference type="Pfam" id="PF02769">
    <property type="entry name" value="AIRS_C"/>
    <property type="match status" value="1"/>
</dbReference>
<dbReference type="InterPro" id="IPR036921">
    <property type="entry name" value="PurM-like_N_sf"/>
</dbReference>
<dbReference type="Gene3D" id="3.90.650.10">
    <property type="entry name" value="PurM-like C-terminal domain"/>
    <property type="match status" value="1"/>
</dbReference>
<dbReference type="GO" id="GO:0006164">
    <property type="term" value="P:purine nucleotide biosynthetic process"/>
    <property type="evidence" value="ECO:0007669"/>
    <property type="project" value="TreeGrafter"/>
</dbReference>
<dbReference type="Pfam" id="PF22689">
    <property type="entry name" value="FGAR-AT_PurM_N-like"/>
    <property type="match status" value="1"/>
</dbReference>
<dbReference type="SUPFAM" id="SSF55326">
    <property type="entry name" value="PurM N-terminal domain-like"/>
    <property type="match status" value="1"/>
</dbReference>
<protein>
    <submittedName>
        <fullName evidence="3">Phosphoribosylformylglycinamidine synthase</fullName>
        <ecNumber evidence="3">6.3.5.3</ecNumber>
    </submittedName>
</protein>
<dbReference type="AlphaFoldDB" id="A0A376TU02"/>
<evidence type="ECO:0000259" key="1">
    <source>
        <dbReference type="Pfam" id="PF02769"/>
    </source>
</evidence>
<feature type="domain" description="PurM-like C-terminal" evidence="1">
    <location>
        <begin position="85"/>
        <end position="208"/>
    </location>
</feature>
<dbReference type="GO" id="GO:0004642">
    <property type="term" value="F:phosphoribosylformylglycinamidine synthase activity"/>
    <property type="evidence" value="ECO:0007669"/>
    <property type="project" value="UniProtKB-EC"/>
</dbReference>
<dbReference type="EMBL" id="UGCO01000001">
    <property type="protein sequence ID" value="STI80672.1"/>
    <property type="molecule type" value="Genomic_DNA"/>
</dbReference>
<dbReference type="InterPro" id="IPR010918">
    <property type="entry name" value="PurM-like_C_dom"/>
</dbReference>
<dbReference type="PANTHER" id="PTHR10099">
    <property type="entry name" value="PHOSPHORIBOSYLFORMYLGLYCINAMIDINE SYNTHASE"/>
    <property type="match status" value="1"/>
</dbReference>
<dbReference type="FunFam" id="3.90.650.10:FF:000005">
    <property type="entry name" value="Phosphoribosylformylglycinamidine synthase"/>
    <property type="match status" value="1"/>
</dbReference>
<accession>A0A376TU02</accession>
<evidence type="ECO:0000313" key="4">
    <source>
        <dbReference type="Proteomes" id="UP000254405"/>
    </source>
</evidence>
<dbReference type="SUPFAM" id="SSF56042">
    <property type="entry name" value="PurM C-terminal domain-like"/>
    <property type="match status" value="1"/>
</dbReference>
<dbReference type="EC" id="6.3.5.3" evidence="3"/>
<gene>
    <name evidence="3" type="primary">purL_3</name>
    <name evidence="3" type="ORF">NCTC8985_06114</name>
</gene>
<proteinExistence type="predicted"/>
<evidence type="ECO:0000259" key="2">
    <source>
        <dbReference type="Pfam" id="PF22689"/>
    </source>
</evidence>